<organism evidence="1 2">
    <name type="scientific">Acetoanaerobium sticklandii (strain ATCC 12662 / DSM 519 / JCM 1433 / CCUG 9281 / NCIMB 10654 / HF)</name>
    <name type="common">Clostridium sticklandii</name>
    <dbReference type="NCBI Taxonomy" id="499177"/>
    <lineage>
        <taxon>Bacteria</taxon>
        <taxon>Bacillati</taxon>
        <taxon>Bacillota</taxon>
        <taxon>Clostridia</taxon>
        <taxon>Peptostreptococcales</taxon>
        <taxon>Filifactoraceae</taxon>
        <taxon>Acetoanaerobium</taxon>
    </lineage>
</organism>
<dbReference type="STRING" id="1511.CLOST_0734"/>
<dbReference type="AlphaFoldDB" id="E3PWP5"/>
<dbReference type="EMBL" id="FP565809">
    <property type="protein sequence ID" value="CBH20860.1"/>
    <property type="molecule type" value="Genomic_DNA"/>
</dbReference>
<evidence type="ECO:0000313" key="2">
    <source>
        <dbReference type="Proteomes" id="UP000007041"/>
    </source>
</evidence>
<dbReference type="KEGG" id="cst:CLOST_0734"/>
<sequence>MSKIKVGDFYYGAVLSMLFNNKVSPALVESDENRQIYDLTTNDGSCRLYIKYRASKIKNLTENYSSWQFGFACTELDDMKNYIDNGFNLSLALVCGMEGLAESEIALLNKSEVEELLNLEKSSITISRKKNERAYRISIGGGRNSAIKIKANQFEEIFLD</sequence>
<dbReference type="BioCyc" id="CSTI499177:GJE9-778-MONOMER"/>
<evidence type="ECO:0000313" key="1">
    <source>
        <dbReference type="EMBL" id="CBH20860.1"/>
    </source>
</evidence>
<keyword evidence="2" id="KW-1185">Reference proteome</keyword>
<dbReference type="Proteomes" id="UP000007041">
    <property type="component" value="Chromosome"/>
</dbReference>
<gene>
    <name evidence="1" type="ordered locus">CLOST_0734</name>
</gene>
<proteinExistence type="predicted"/>
<accession>E3PWP5</accession>
<reference evidence="2" key="1">
    <citation type="journal article" date="2010" name="BMC Genomics">
        <title>Clostridium sticklandii, a specialist in amino acid degradation:revisiting its metabolism through its genome sequence.</title>
        <authorList>
            <person name="Fonknechten N."/>
            <person name="Chaussonnerie S."/>
            <person name="Tricot S."/>
            <person name="Lajus A."/>
            <person name="Andreesen J.R."/>
            <person name="Perchat N."/>
            <person name="Pelletier E."/>
            <person name="Gouyvenoux M."/>
            <person name="Barbe V."/>
            <person name="Salanoubat M."/>
            <person name="Le Paslier D."/>
            <person name="Weissenbach J."/>
            <person name="Cohen G.N."/>
            <person name="Kreimeyer A."/>
        </authorList>
    </citation>
    <scope>NUCLEOTIDE SEQUENCE [LARGE SCALE GENOMIC DNA]</scope>
    <source>
        <strain evidence="2">ATCC 12662 / DSM 519 / JCM 1433 / CCUG 9281 / NCIMB 10654 / HF</strain>
    </source>
</reference>
<dbReference type="HOGENOM" id="CLU_104502_0_0_9"/>
<name>E3PWP5_ACESD</name>
<dbReference type="eggNOG" id="ENOG5032R2I">
    <property type="taxonomic scope" value="Bacteria"/>
</dbReference>
<protein>
    <submittedName>
        <fullName evidence="1">Uncharacterized protein</fullName>
    </submittedName>
</protein>